<dbReference type="InterPro" id="IPR029058">
    <property type="entry name" value="AB_hydrolase_fold"/>
</dbReference>
<dbReference type="PANTHER" id="PTHR43142:SF5">
    <property type="entry name" value="CARBOXYLIC ESTER HYDROLASE"/>
    <property type="match status" value="1"/>
</dbReference>
<feature type="compositionally biased region" description="Low complexity" evidence="1">
    <location>
        <begin position="337"/>
        <end position="348"/>
    </location>
</feature>
<dbReference type="Pfam" id="PF00135">
    <property type="entry name" value="COesterase"/>
    <property type="match status" value="1"/>
</dbReference>
<dbReference type="OrthoDB" id="3200163at2759"/>
<organism evidence="3 4">
    <name type="scientific">Psilocybe cf. subviscida</name>
    <dbReference type="NCBI Taxonomy" id="2480587"/>
    <lineage>
        <taxon>Eukaryota</taxon>
        <taxon>Fungi</taxon>
        <taxon>Dikarya</taxon>
        <taxon>Basidiomycota</taxon>
        <taxon>Agaricomycotina</taxon>
        <taxon>Agaricomycetes</taxon>
        <taxon>Agaricomycetidae</taxon>
        <taxon>Agaricales</taxon>
        <taxon>Agaricineae</taxon>
        <taxon>Strophariaceae</taxon>
        <taxon>Psilocybe</taxon>
    </lineage>
</organism>
<accession>A0A8H5B8F4</accession>
<name>A0A8H5B8F4_9AGAR</name>
<dbReference type="Proteomes" id="UP000567179">
    <property type="component" value="Unassembled WGS sequence"/>
</dbReference>
<comment type="caution">
    <text evidence="3">The sequence shown here is derived from an EMBL/GenBank/DDBJ whole genome shotgun (WGS) entry which is preliminary data.</text>
</comment>
<feature type="domain" description="Carboxylesterase type B" evidence="2">
    <location>
        <begin position="34"/>
        <end position="265"/>
    </location>
</feature>
<dbReference type="AlphaFoldDB" id="A0A8H5B8F4"/>
<feature type="region of interest" description="Disordered" evidence="1">
    <location>
        <begin position="326"/>
        <end position="367"/>
    </location>
</feature>
<sequence>MPVPDFTTASHPQVHHKALQTTFCGVVHPLSLPQAEVHQYLGIKYASIPARFRQSQLCESYPLMTDCSQYGPISPQASNTQSIEETLFGIPPELIPVQDLKQDELECLNLNITIPAGLNSRSRIPVMLWLHGGGDRGSGSQWFYDGGAFVSKSIAFGKPVILVTCNFRLGLLGFASNALIREDNKAAGDEGTGNFGLRDQRRAMQWIHRYIAEFGGDPSRVTVIGAGSGGADIICHLLSRDNHEAPFFSAAIVQSAVFEPIFPDVGSAGWHMSRVVSALQLNSIEKLRQVPVEKLLGFCPNLRAVDDGVFFREGWQAYFAPSHPAHGSKLAPPTPPSHSNSPSPSGRRMVSKSRSKSRSRTRPHRGAHFKVDLSHQPLIIGDNCADSLLWSLPLSFWSSGGVTRRLKAICQSISKSQAISRAYDITSYTSEYDIMEHVLELVNDARVAWPTQCVVENALRERGGKNVWRYVFDQEGPSRGMPHHAADLMYLFDNVPLPESSFAGMDTSFYDGPLMASDDEDDGMHDVRHHIEAESQLGTPPSCASPGALSISSAFMDKCKKIDQDRASPEADEWLTTIVDEYSYARVRDTMQERWIAFAYREAPWRDDRVFVFGPEGEVGERSRDIFNGRRRKHMWREALEPLGYQTVQKIGVELSRGPSMADGR</sequence>
<dbReference type="PANTHER" id="PTHR43142">
    <property type="entry name" value="CARBOXYLIC ESTER HYDROLASE"/>
    <property type="match status" value="1"/>
</dbReference>
<gene>
    <name evidence="3" type="ORF">D9619_010667</name>
</gene>
<dbReference type="EMBL" id="JAACJJ010000030">
    <property type="protein sequence ID" value="KAF5318453.1"/>
    <property type="molecule type" value="Genomic_DNA"/>
</dbReference>
<dbReference type="InterPro" id="IPR002018">
    <property type="entry name" value="CarbesteraseB"/>
</dbReference>
<protein>
    <recommendedName>
        <fullName evidence="2">Carboxylesterase type B domain-containing protein</fullName>
    </recommendedName>
</protein>
<dbReference type="Gene3D" id="3.40.50.1820">
    <property type="entry name" value="alpha/beta hydrolase"/>
    <property type="match status" value="1"/>
</dbReference>
<feature type="compositionally biased region" description="Basic residues" evidence="1">
    <location>
        <begin position="349"/>
        <end position="367"/>
    </location>
</feature>
<proteinExistence type="predicted"/>
<keyword evidence="4" id="KW-1185">Reference proteome</keyword>
<dbReference type="SUPFAM" id="SSF53474">
    <property type="entry name" value="alpha/beta-Hydrolases"/>
    <property type="match status" value="1"/>
</dbReference>
<reference evidence="3 4" key="1">
    <citation type="journal article" date="2020" name="ISME J.">
        <title>Uncovering the hidden diversity of litter-decomposition mechanisms in mushroom-forming fungi.</title>
        <authorList>
            <person name="Floudas D."/>
            <person name="Bentzer J."/>
            <person name="Ahren D."/>
            <person name="Johansson T."/>
            <person name="Persson P."/>
            <person name="Tunlid A."/>
        </authorList>
    </citation>
    <scope>NUCLEOTIDE SEQUENCE [LARGE SCALE GENOMIC DNA]</scope>
    <source>
        <strain evidence="3 4">CBS 101986</strain>
    </source>
</reference>
<evidence type="ECO:0000313" key="3">
    <source>
        <dbReference type="EMBL" id="KAF5318453.1"/>
    </source>
</evidence>
<evidence type="ECO:0000313" key="4">
    <source>
        <dbReference type="Proteomes" id="UP000567179"/>
    </source>
</evidence>
<evidence type="ECO:0000256" key="1">
    <source>
        <dbReference type="SAM" id="MobiDB-lite"/>
    </source>
</evidence>
<evidence type="ECO:0000259" key="2">
    <source>
        <dbReference type="Pfam" id="PF00135"/>
    </source>
</evidence>